<dbReference type="InterPro" id="IPR036526">
    <property type="entry name" value="C-N_Hydrolase_sf"/>
</dbReference>
<dbReference type="AlphaFoldDB" id="A0A4R6DDJ8"/>
<sequence>MTAGSAPADARPVLEVAVVQAGRTPADGDAALDELLGLFEQAAEGADLVVFPELATTPYFCGVRNDSRKAWAQPVPGPATARFAEAAKRLGTAVVFGLYEDAGDAQYNSAVLIDADGTLVHGTDVHGDSVATYRKTSIPTNELSDVDEKHYFAAGSGPVVFDALGTRFGMLICYDRSFPEYWLASRAAGAEVMLVLVSSMGFRETLFTQELQVRALETQTWIVAPNRGGEETVDGKTVSYFGRSSVVSPRGELVVSAPAHEAGPIIRATLDVAEVARAREDFPLGRDRQPGVFRYLAEAHAPAEATAVPA</sequence>
<dbReference type="Pfam" id="PF00795">
    <property type="entry name" value="CN_hydrolase"/>
    <property type="match status" value="1"/>
</dbReference>
<dbReference type="RefSeq" id="WP_133520879.1">
    <property type="nucleotide sequence ID" value="NZ_SNVW01000013.1"/>
</dbReference>
<evidence type="ECO:0000256" key="1">
    <source>
        <dbReference type="ARBA" id="ARBA00022801"/>
    </source>
</evidence>
<dbReference type="GO" id="GO:0016811">
    <property type="term" value="F:hydrolase activity, acting on carbon-nitrogen (but not peptide) bonds, in linear amides"/>
    <property type="evidence" value="ECO:0007669"/>
    <property type="project" value="TreeGrafter"/>
</dbReference>
<proteinExistence type="predicted"/>
<feature type="domain" description="CN hydrolase" evidence="2">
    <location>
        <begin position="14"/>
        <end position="272"/>
    </location>
</feature>
<evidence type="ECO:0000313" key="4">
    <source>
        <dbReference type="Proteomes" id="UP000295764"/>
    </source>
</evidence>
<dbReference type="PANTHER" id="PTHR43674">
    <property type="entry name" value="NITRILASE C965.09-RELATED"/>
    <property type="match status" value="1"/>
</dbReference>
<dbReference type="PROSITE" id="PS50263">
    <property type="entry name" value="CN_HYDROLASE"/>
    <property type="match status" value="1"/>
</dbReference>
<organism evidence="3 4">
    <name type="scientific">Curtobacterium flaccumfaciens</name>
    <dbReference type="NCBI Taxonomy" id="2035"/>
    <lineage>
        <taxon>Bacteria</taxon>
        <taxon>Bacillati</taxon>
        <taxon>Actinomycetota</taxon>
        <taxon>Actinomycetes</taxon>
        <taxon>Micrococcales</taxon>
        <taxon>Microbacteriaceae</taxon>
        <taxon>Curtobacterium</taxon>
    </lineage>
</organism>
<name>A0A4R6DDJ8_9MICO</name>
<dbReference type="Gene3D" id="3.60.110.10">
    <property type="entry name" value="Carbon-nitrogen hydrolase"/>
    <property type="match status" value="1"/>
</dbReference>
<dbReference type="InterPro" id="IPR003010">
    <property type="entry name" value="C-N_Hydrolase"/>
</dbReference>
<dbReference type="SUPFAM" id="SSF56317">
    <property type="entry name" value="Carbon-nitrogen hydrolase"/>
    <property type="match status" value="1"/>
</dbReference>
<dbReference type="STRING" id="2035.RU06_15190"/>
<dbReference type="PANTHER" id="PTHR43674:SF16">
    <property type="entry name" value="CARBON-NITROGEN FAMILY, PUTATIVE (AFU_ORTHOLOGUE AFUA_5G02350)-RELATED"/>
    <property type="match status" value="1"/>
</dbReference>
<dbReference type="CDD" id="cd07197">
    <property type="entry name" value="nitrilase"/>
    <property type="match status" value="1"/>
</dbReference>
<dbReference type="EMBL" id="SNVW01000013">
    <property type="protein sequence ID" value="TDN42234.1"/>
    <property type="molecule type" value="Genomic_DNA"/>
</dbReference>
<dbReference type="OrthoDB" id="9811121at2"/>
<dbReference type="Proteomes" id="UP000295764">
    <property type="component" value="Unassembled WGS sequence"/>
</dbReference>
<comment type="caution">
    <text evidence="3">The sequence shown here is derived from an EMBL/GenBank/DDBJ whole genome shotgun (WGS) entry which is preliminary data.</text>
</comment>
<reference evidence="3 4" key="1">
    <citation type="submission" date="2019-03" db="EMBL/GenBank/DDBJ databases">
        <title>Genomic analyses of the natural microbiome of Caenorhabditis elegans.</title>
        <authorList>
            <person name="Samuel B."/>
        </authorList>
    </citation>
    <scope>NUCLEOTIDE SEQUENCE [LARGE SCALE GENOMIC DNA]</scope>
    <source>
        <strain evidence="3 4">JUb65</strain>
    </source>
</reference>
<accession>A0A4R6DDJ8</accession>
<dbReference type="InterPro" id="IPR050345">
    <property type="entry name" value="Aliph_Amidase/BUP"/>
</dbReference>
<keyword evidence="1" id="KW-0378">Hydrolase</keyword>
<evidence type="ECO:0000259" key="2">
    <source>
        <dbReference type="PROSITE" id="PS50263"/>
    </source>
</evidence>
<evidence type="ECO:0000313" key="3">
    <source>
        <dbReference type="EMBL" id="TDN42234.1"/>
    </source>
</evidence>
<protein>
    <submittedName>
        <fullName evidence="3">N-carbamoylputrescine amidase</fullName>
    </submittedName>
</protein>
<gene>
    <name evidence="3" type="ORF">EDF64_11311</name>
</gene>